<sequence>MNKFYAQIRKPLSINKILTTFLFLFVFGFSFSQEEQRYRVIPSLTEWIEEINNWPDSVYSQGNLEIRFKRSDLKYLAINKQEFYKNSDSIQTLTPINKKVVVYGIKFPTLGLSNFVGLKNLEFKETFQIYFLKNDRFGFKNITFQKTFMVRLVESAFNINFLDCNFNGFVNFNNPKENLDFIFKKCTFQKAFNISSATNTPTIKLDSCNLKKVINFDESSKFKSVLISNTKADVIRLDRMIIENSFEITNSNINSLDFDGSNIPISNTYIPYHQINNKLALATFNFYEVEKTSINIYKASTNVELKESEKYNRLISSYTKLQNVYKIRGEMDSYNACYIEMKDLETRRLKLLFKESKTFENFFTLKINQFLKVFSAYGTKPAKAIIFSLYVILLFALIYLFFPNTWDKHGKNRIINRYAFFIKYMNQNAGIHEVYLEGQKEELMAYYEYKQLVESSGKSVPKFFSVTALPLYKWAISGTKLSAALLKSVDIMKGTWLELPQSKRVWKSILLVSAFLIAVIYDIFIKMLNALMLSINTFTTLGFGEIPIKGLPRYLAIVQGFIGWFMLTIFSVSLISQLLN</sequence>
<keyword evidence="4" id="KW-1185">Reference proteome</keyword>
<dbReference type="InterPro" id="IPR013099">
    <property type="entry name" value="K_chnl_dom"/>
</dbReference>
<evidence type="ECO:0000259" key="2">
    <source>
        <dbReference type="Pfam" id="PF07885"/>
    </source>
</evidence>
<accession>A0ABU3U4C6</accession>
<comment type="caution">
    <text evidence="3">The sequence shown here is derived from an EMBL/GenBank/DDBJ whole genome shotgun (WGS) entry which is preliminary data.</text>
</comment>
<feature type="domain" description="Potassium channel" evidence="2">
    <location>
        <begin position="511"/>
        <end position="576"/>
    </location>
</feature>
<feature type="transmembrane region" description="Helical" evidence="1">
    <location>
        <begin position="509"/>
        <end position="534"/>
    </location>
</feature>
<name>A0ABU3U4C6_9FLAO</name>
<dbReference type="GO" id="GO:0034220">
    <property type="term" value="P:monoatomic ion transmembrane transport"/>
    <property type="evidence" value="ECO:0007669"/>
    <property type="project" value="UniProtKB-KW"/>
</dbReference>
<feature type="transmembrane region" description="Helical" evidence="1">
    <location>
        <begin position="554"/>
        <end position="575"/>
    </location>
</feature>
<gene>
    <name evidence="3" type="ORF">RXV94_03735</name>
</gene>
<keyword evidence="3" id="KW-0406">Ion transport</keyword>
<evidence type="ECO:0000313" key="4">
    <source>
        <dbReference type="Proteomes" id="UP001268651"/>
    </source>
</evidence>
<keyword evidence="3" id="KW-0407">Ion channel</keyword>
<dbReference type="SUPFAM" id="SSF81324">
    <property type="entry name" value="Voltage-gated potassium channels"/>
    <property type="match status" value="1"/>
</dbReference>
<dbReference type="EMBL" id="JAWHTF010000001">
    <property type="protein sequence ID" value="MDU8885258.1"/>
    <property type="molecule type" value="Genomic_DNA"/>
</dbReference>
<evidence type="ECO:0000313" key="3">
    <source>
        <dbReference type="EMBL" id="MDU8885258.1"/>
    </source>
</evidence>
<proteinExistence type="predicted"/>
<reference evidence="3 4" key="1">
    <citation type="submission" date="2023-10" db="EMBL/GenBank/DDBJ databases">
        <title>Marimonas sp. nov. isolated from tidal mud flat.</title>
        <authorList>
            <person name="Jaincy N.J."/>
            <person name="Srinivasan S."/>
            <person name="Lee S.-S."/>
        </authorList>
    </citation>
    <scope>NUCLEOTIDE SEQUENCE [LARGE SCALE GENOMIC DNA]</scope>
    <source>
        <strain evidence="3 4">MJ-SS3</strain>
    </source>
</reference>
<protein>
    <submittedName>
        <fullName evidence="3">Potassium channel family protein</fullName>
    </submittedName>
</protein>
<feature type="transmembrane region" description="Helical" evidence="1">
    <location>
        <begin position="384"/>
        <end position="402"/>
    </location>
</feature>
<evidence type="ECO:0000256" key="1">
    <source>
        <dbReference type="SAM" id="Phobius"/>
    </source>
</evidence>
<dbReference type="Pfam" id="PF07885">
    <property type="entry name" value="Ion_trans_2"/>
    <property type="match status" value="1"/>
</dbReference>
<keyword evidence="1" id="KW-0812">Transmembrane</keyword>
<dbReference type="RefSeq" id="WP_316661117.1">
    <property type="nucleotide sequence ID" value="NZ_JAWHTF010000001.1"/>
</dbReference>
<keyword evidence="3" id="KW-0813">Transport</keyword>
<keyword evidence="1" id="KW-1133">Transmembrane helix</keyword>
<keyword evidence="1" id="KW-0472">Membrane</keyword>
<organism evidence="3 4">
    <name type="scientific">Gilvirhabdus luticola</name>
    <dbReference type="NCBI Taxonomy" id="3079858"/>
    <lineage>
        <taxon>Bacteria</taxon>
        <taxon>Pseudomonadati</taxon>
        <taxon>Bacteroidota</taxon>
        <taxon>Flavobacteriia</taxon>
        <taxon>Flavobacteriales</taxon>
        <taxon>Flavobacteriaceae</taxon>
        <taxon>Gilvirhabdus</taxon>
    </lineage>
</organism>
<dbReference type="Proteomes" id="UP001268651">
    <property type="component" value="Unassembled WGS sequence"/>
</dbReference>